<evidence type="ECO:0000256" key="4">
    <source>
        <dbReference type="ARBA" id="ARBA00022491"/>
    </source>
</evidence>
<dbReference type="InterPro" id="IPR006671">
    <property type="entry name" value="Cyclin_N"/>
</dbReference>
<dbReference type="FunFam" id="1.10.472.10:FF:000077">
    <property type="entry name" value="RNA polymerase II holoenzyme cyclin-like subunit"/>
    <property type="match status" value="1"/>
</dbReference>
<protein>
    <recommendedName>
        <fullName evidence="3">RNA polymerase II holoenzyme cyclin-like subunit</fullName>
    </recommendedName>
</protein>
<dbReference type="InterPro" id="IPR013763">
    <property type="entry name" value="Cyclin-like_dom"/>
</dbReference>
<feature type="region of interest" description="Disordered" evidence="11">
    <location>
        <begin position="390"/>
        <end position="490"/>
    </location>
</feature>
<evidence type="ECO:0000256" key="11">
    <source>
        <dbReference type="SAM" id="MobiDB-lite"/>
    </source>
</evidence>
<feature type="domain" description="Cyclin-like" evidence="12">
    <location>
        <begin position="141"/>
        <end position="230"/>
    </location>
</feature>
<dbReference type="GO" id="GO:0006357">
    <property type="term" value="P:regulation of transcription by RNA polymerase II"/>
    <property type="evidence" value="ECO:0007669"/>
    <property type="project" value="InterPro"/>
</dbReference>
<comment type="subcellular location">
    <subcellularLocation>
        <location evidence="1">Nucleus</location>
    </subcellularLocation>
</comment>
<dbReference type="Proteomes" id="UP001306508">
    <property type="component" value="Unassembled WGS sequence"/>
</dbReference>
<proteinExistence type="inferred from homology"/>
<dbReference type="Pfam" id="PF00134">
    <property type="entry name" value="Cyclin_N"/>
    <property type="match status" value="1"/>
</dbReference>
<keyword evidence="4" id="KW-0678">Repressor</keyword>
<dbReference type="InterPro" id="IPR036915">
    <property type="entry name" value="Cyclin-like_sf"/>
</dbReference>
<evidence type="ECO:0000259" key="12">
    <source>
        <dbReference type="SMART" id="SM00385"/>
    </source>
</evidence>
<dbReference type="InterPro" id="IPR043198">
    <property type="entry name" value="Cyclin/Ssn8"/>
</dbReference>
<evidence type="ECO:0000313" key="14">
    <source>
        <dbReference type="Proteomes" id="UP001306508"/>
    </source>
</evidence>
<keyword evidence="7" id="KW-0010">Activator</keyword>
<evidence type="ECO:0000256" key="10">
    <source>
        <dbReference type="RuleBase" id="RU000383"/>
    </source>
</evidence>
<dbReference type="PANTHER" id="PTHR10026">
    <property type="entry name" value="CYCLIN"/>
    <property type="match status" value="1"/>
</dbReference>
<comment type="caution">
    <text evidence="13">The sequence shown here is derived from an EMBL/GenBank/DDBJ whole genome shotgun (WGS) entry which is preliminary data.</text>
</comment>
<feature type="compositionally biased region" description="Polar residues" evidence="11">
    <location>
        <begin position="475"/>
        <end position="490"/>
    </location>
</feature>
<evidence type="ECO:0000256" key="2">
    <source>
        <dbReference type="ARBA" id="ARBA00008638"/>
    </source>
</evidence>
<evidence type="ECO:0000256" key="1">
    <source>
        <dbReference type="ARBA" id="ARBA00004123"/>
    </source>
</evidence>
<sequence>MKSVSQEYDDSLDHGLVIFSSQNTKEAYLKKEIGETSEDGERRGDLERFHFLDFANICEYGYDSRTLARQRQELWLLQCQLFPQGLNIVVNTRQNKEQTSNKDTNGTPQQLQSTISVKNIPITHRDLHYDKDFNLRIYCYFLIMKLGRRLNIRQYALATAHVYLSRFLLKASVREVNLYLLVTTCVYLACKVEECPQYIRTLVSEARSLWPEFIPPDPTKVTEFEFYLLEELQCYLIVHHPYEAMEQIIEVLKTSDYNLILSNEDIQNCWSLINDSYINDVHLIYPPHIIAMACMFITISLQNTSDDNNNSNSNNSFIKNSTNLANILSADNLTPAQEKFNKFMAESQVDLLEVSDTIQQQITLYDHWDKYHEPWIKFLLHTLYLRPVINQPPKSNSSNISNNSDHYIPNSYNNLNSSSISNNNNNTTTTNNNNSNSNNNKKNGQFTKNNQRADDGISTSYTNNTTNNLHTTTNKGSASSTIDSVNNNIL</sequence>
<evidence type="ECO:0000256" key="8">
    <source>
        <dbReference type="ARBA" id="ARBA00023163"/>
    </source>
</evidence>
<keyword evidence="8" id="KW-0804">Transcription</keyword>
<dbReference type="GO" id="GO:0016538">
    <property type="term" value="F:cyclin-dependent protein serine/threonine kinase regulator activity"/>
    <property type="evidence" value="ECO:0007669"/>
    <property type="project" value="InterPro"/>
</dbReference>
<feature type="compositionally biased region" description="Low complexity" evidence="11">
    <location>
        <begin position="462"/>
        <end position="474"/>
    </location>
</feature>
<evidence type="ECO:0000256" key="7">
    <source>
        <dbReference type="ARBA" id="ARBA00023159"/>
    </source>
</evidence>
<dbReference type="CDD" id="cd20546">
    <property type="entry name" value="CYCLIN_SpCG1C_ScCTK2-like_rpt2"/>
    <property type="match status" value="1"/>
</dbReference>
<comment type="similarity">
    <text evidence="2">Belongs to the cyclin family. Cyclin C subfamily.</text>
</comment>
<organism evidence="13 14">
    <name type="scientific">Arxiozyma heterogenica</name>
    <dbReference type="NCBI Taxonomy" id="278026"/>
    <lineage>
        <taxon>Eukaryota</taxon>
        <taxon>Fungi</taxon>
        <taxon>Dikarya</taxon>
        <taxon>Ascomycota</taxon>
        <taxon>Saccharomycotina</taxon>
        <taxon>Saccharomycetes</taxon>
        <taxon>Saccharomycetales</taxon>
        <taxon>Saccharomycetaceae</taxon>
        <taxon>Arxiozyma</taxon>
    </lineage>
</organism>
<accession>A0AAN7ZRW4</accession>
<dbReference type="EMBL" id="JAWIZZ010000053">
    <property type="protein sequence ID" value="KAK5778709.1"/>
    <property type="molecule type" value="Genomic_DNA"/>
</dbReference>
<feature type="domain" description="Cyclin-like" evidence="12">
    <location>
        <begin position="246"/>
        <end position="360"/>
    </location>
</feature>
<dbReference type="GO" id="GO:0005634">
    <property type="term" value="C:nucleus"/>
    <property type="evidence" value="ECO:0007669"/>
    <property type="project" value="UniProtKB-SubCell"/>
</dbReference>
<evidence type="ECO:0000313" key="13">
    <source>
        <dbReference type="EMBL" id="KAK5778709.1"/>
    </source>
</evidence>
<keyword evidence="9" id="KW-0539">Nucleus</keyword>
<keyword evidence="6 10" id="KW-0195">Cyclin</keyword>
<feature type="compositionally biased region" description="Low complexity" evidence="11">
    <location>
        <begin position="395"/>
        <end position="440"/>
    </location>
</feature>
<keyword evidence="5" id="KW-0805">Transcription regulation</keyword>
<evidence type="ECO:0000256" key="5">
    <source>
        <dbReference type="ARBA" id="ARBA00023015"/>
    </source>
</evidence>
<dbReference type="CDD" id="cd20513">
    <property type="entry name" value="CYCLIN_CCNC_rpt1"/>
    <property type="match status" value="1"/>
</dbReference>
<gene>
    <name evidence="13" type="ORF">RI543_004380</name>
</gene>
<feature type="compositionally biased region" description="Polar residues" evidence="11">
    <location>
        <begin position="441"/>
        <end position="450"/>
    </location>
</feature>
<evidence type="ECO:0000256" key="3">
    <source>
        <dbReference type="ARBA" id="ARBA00014912"/>
    </source>
</evidence>
<reference evidence="14" key="1">
    <citation type="submission" date="2023-07" db="EMBL/GenBank/DDBJ databases">
        <title>A draft genome of Kazachstania heterogenica Y-27499.</title>
        <authorList>
            <person name="Donic C."/>
            <person name="Kralova J.S."/>
            <person name="Fidel L."/>
            <person name="Ben-Dor S."/>
            <person name="Jung S."/>
        </authorList>
    </citation>
    <scope>NUCLEOTIDE SEQUENCE [LARGE SCALE GENOMIC DNA]</scope>
    <source>
        <strain evidence="14">Y27499</strain>
    </source>
</reference>
<evidence type="ECO:0000256" key="9">
    <source>
        <dbReference type="ARBA" id="ARBA00023242"/>
    </source>
</evidence>
<dbReference type="SUPFAM" id="SSF47954">
    <property type="entry name" value="Cyclin-like"/>
    <property type="match status" value="2"/>
</dbReference>
<dbReference type="Gene3D" id="1.10.472.10">
    <property type="entry name" value="Cyclin-like"/>
    <property type="match status" value="2"/>
</dbReference>
<dbReference type="AlphaFoldDB" id="A0AAN7ZRW4"/>
<keyword evidence="14" id="KW-1185">Reference proteome</keyword>
<evidence type="ECO:0000256" key="6">
    <source>
        <dbReference type="ARBA" id="ARBA00023127"/>
    </source>
</evidence>
<dbReference type="SMART" id="SM00385">
    <property type="entry name" value="CYCLIN"/>
    <property type="match status" value="2"/>
</dbReference>
<name>A0AAN7ZRW4_9SACH</name>